<gene>
    <name evidence="1" type="ORF">D7322_15740</name>
</gene>
<accession>A0A420VWJ3</accession>
<proteinExistence type="predicted"/>
<dbReference type="AlphaFoldDB" id="A0A420VWJ3"/>
<evidence type="ECO:0008006" key="3">
    <source>
        <dbReference type="Google" id="ProtNLM"/>
    </source>
</evidence>
<protein>
    <recommendedName>
        <fullName evidence="3">Fibrobacter succinogenes major paralogous domain-containing protein</fullName>
    </recommendedName>
</protein>
<keyword evidence="2" id="KW-1185">Reference proteome</keyword>
<reference evidence="1 2" key="1">
    <citation type="submission" date="2018-10" db="EMBL/GenBank/DDBJ databases">
        <title>Sphingobacterium sp. M05W1-28.</title>
        <authorList>
            <person name="Cai H."/>
        </authorList>
    </citation>
    <scope>NUCLEOTIDE SEQUENCE [LARGE SCALE GENOMIC DNA]</scope>
    <source>
        <strain evidence="1 2">M05W1-28</strain>
    </source>
</reference>
<dbReference type="EMBL" id="RBWS01000011">
    <property type="protein sequence ID" value="RKO70721.1"/>
    <property type="molecule type" value="Genomic_DNA"/>
</dbReference>
<evidence type="ECO:0000313" key="2">
    <source>
        <dbReference type="Proteomes" id="UP000282423"/>
    </source>
</evidence>
<organism evidence="1 2">
    <name type="scientific">Sphingobacterium puteale</name>
    <dbReference type="NCBI Taxonomy" id="2420510"/>
    <lineage>
        <taxon>Bacteria</taxon>
        <taxon>Pseudomonadati</taxon>
        <taxon>Bacteroidota</taxon>
        <taxon>Sphingobacteriia</taxon>
        <taxon>Sphingobacteriales</taxon>
        <taxon>Sphingobacteriaceae</taxon>
        <taxon>Sphingobacterium</taxon>
    </lineage>
</organism>
<comment type="caution">
    <text evidence="1">The sequence shown here is derived from an EMBL/GenBank/DDBJ whole genome shotgun (WGS) entry which is preliminary data.</text>
</comment>
<name>A0A420VWJ3_9SPHI</name>
<sequence>MVELITIKTFKMKKKTIYPIAKLTFTLVVLLLLAASCNKSKNDNTIEASQGGVKLTLTESEFTGDLGTVTKASTNATATKPFNVTKEVHSGPFTITAELTENTPTSSVLKASSTKAATKLLSLRGAVKYRIVAFKTDGTYVAQAVGDASDPNQVFFGDKLQVGHKYNFYIFSLGSTTDDPPAVPTDKNMYPTSDPETGFTLNFPSFEENSGDYMYAVEKDVTILGGGVPTPLTTPLQHMFTRVTIQVDDSDAVGIFGQAGYQKGGYVSEVPVNGSIDYTQGSVYAPIVNMSTGQVIPGTGNPNAPNYFPLLNLTTTGRTVIVNTQGLANFQLRIAINAGSIKIGHDVNTGDAYFTFSNAGQGMKPGYSYTLKLRFNSDRYVNAANETRTANASDALYAVIGGYRWDRYNLGAGLLNPASGNLNGTSTQALHGNFYQWGQKAVVANASTSGDGAIAGWNNNVYLPANSWNSGTEANPTKVVANDPCSAGARLPTRSEYDKLISLSLSTQSGTWGDFTTLSNMPGYDAAIVLTSKKSGDINLMFPASGRRELNSGALSYRGRAGYYATSTQSPTNSNLSNYFSLRAAPFTLGSISGADKPIGYNVRCIQDK</sequence>
<dbReference type="Proteomes" id="UP000282423">
    <property type="component" value="Unassembled WGS sequence"/>
</dbReference>
<evidence type="ECO:0000313" key="1">
    <source>
        <dbReference type="EMBL" id="RKO70721.1"/>
    </source>
</evidence>